<dbReference type="Pfam" id="PF19539">
    <property type="entry name" value="DUF6063"/>
    <property type="match status" value="1"/>
</dbReference>
<dbReference type="InterPro" id="IPR045707">
    <property type="entry name" value="DUF6063"/>
</dbReference>
<proteinExistence type="predicted"/>
<gene>
    <name evidence="1" type="ORF">HHA03_14070</name>
    <name evidence="2" type="ORF">SAMN05421839_12327</name>
</gene>
<evidence type="ECO:0000313" key="4">
    <source>
        <dbReference type="Proteomes" id="UP000321547"/>
    </source>
</evidence>
<dbReference type="EMBL" id="BJWI01000018">
    <property type="protein sequence ID" value="GEM01875.1"/>
    <property type="molecule type" value="Genomic_DNA"/>
</dbReference>
<dbReference type="EMBL" id="FOXC01000023">
    <property type="protein sequence ID" value="SFP48056.1"/>
    <property type="molecule type" value="Genomic_DNA"/>
</dbReference>
<evidence type="ECO:0008006" key="5">
    <source>
        <dbReference type="Google" id="ProtNLM"/>
    </source>
</evidence>
<keyword evidence="4" id="KW-1185">Reference proteome</keyword>
<dbReference type="Proteomes" id="UP000321547">
    <property type="component" value="Unassembled WGS sequence"/>
</dbReference>
<organism evidence="2 3">
    <name type="scientific">Halolactibacillus halophilus</name>
    <dbReference type="NCBI Taxonomy" id="306540"/>
    <lineage>
        <taxon>Bacteria</taxon>
        <taxon>Bacillati</taxon>
        <taxon>Bacillota</taxon>
        <taxon>Bacilli</taxon>
        <taxon>Bacillales</taxon>
        <taxon>Bacillaceae</taxon>
        <taxon>Halolactibacillus</taxon>
    </lineage>
</organism>
<sequence>MHYSEQQVIQAFHIYMSLQRDGVVYDEATKVYRADETIRSLLDLYSREVDCVIITAGNALYLIPESRLSPFHVSNDWLKRHYLKANATNADLYLLYFASLIFMGAFYDSYQSTTVTRDFLPSDEWIKLIQERIDLLTSHSEERLIELEKEFSYNWRLIIEKWQDMDDIKESAKKQTGNTISRLSFIDTTTRFLLDQGLLKEVGPDEFTITEKTKTIVESYFMEVEYNKGIFAFLYQFSEEDHDASDLED</sequence>
<dbReference type="RefSeq" id="WP_089832489.1">
    <property type="nucleotide sequence ID" value="NZ_BJWI01000018.1"/>
</dbReference>
<protein>
    <recommendedName>
        <fullName evidence="5">Non-ribosomal peptide synthetase module</fullName>
    </recommendedName>
</protein>
<reference evidence="2 3" key="1">
    <citation type="submission" date="2016-10" db="EMBL/GenBank/DDBJ databases">
        <authorList>
            <person name="de Groot N.N."/>
        </authorList>
    </citation>
    <scope>NUCLEOTIDE SEQUENCE [LARGE SCALE GENOMIC DNA]</scope>
    <source>
        <strain evidence="2 3">DSM 17073</strain>
    </source>
</reference>
<dbReference type="OrthoDB" id="1888255at2"/>
<accession>A0A1I5QQC7</accession>
<dbReference type="STRING" id="306540.SAMN05421839_12327"/>
<evidence type="ECO:0000313" key="1">
    <source>
        <dbReference type="EMBL" id="GEM01875.1"/>
    </source>
</evidence>
<reference evidence="1 4" key="2">
    <citation type="submission" date="2019-07" db="EMBL/GenBank/DDBJ databases">
        <title>Whole genome shotgun sequence of Halolactibacillus halophilus NBRC 100868.</title>
        <authorList>
            <person name="Hosoyama A."/>
            <person name="Uohara A."/>
            <person name="Ohji S."/>
            <person name="Ichikawa N."/>
        </authorList>
    </citation>
    <scope>NUCLEOTIDE SEQUENCE [LARGE SCALE GENOMIC DNA]</scope>
    <source>
        <strain evidence="1 4">NBRC 100868</strain>
    </source>
</reference>
<evidence type="ECO:0000313" key="2">
    <source>
        <dbReference type="EMBL" id="SFP48056.1"/>
    </source>
</evidence>
<dbReference type="AlphaFoldDB" id="A0A1I5QQC7"/>
<dbReference type="Proteomes" id="UP000242243">
    <property type="component" value="Unassembled WGS sequence"/>
</dbReference>
<name>A0A1I5QQC7_9BACI</name>
<evidence type="ECO:0000313" key="3">
    <source>
        <dbReference type="Proteomes" id="UP000242243"/>
    </source>
</evidence>